<dbReference type="PROSITE" id="PS50977">
    <property type="entry name" value="HTH_TETR_2"/>
    <property type="match status" value="1"/>
</dbReference>
<evidence type="ECO:0000256" key="1">
    <source>
        <dbReference type="ARBA" id="ARBA00023125"/>
    </source>
</evidence>
<evidence type="ECO:0000313" key="4">
    <source>
        <dbReference type="EMBL" id="MEC4723539.1"/>
    </source>
</evidence>
<keyword evidence="1 2" id="KW-0238">DNA-binding</keyword>
<feature type="domain" description="HTH tetR-type" evidence="3">
    <location>
        <begin position="4"/>
        <end position="64"/>
    </location>
</feature>
<organism evidence="4 5">
    <name type="scientific">Noviherbaspirillum album</name>
    <dbReference type="NCBI Taxonomy" id="3080276"/>
    <lineage>
        <taxon>Bacteria</taxon>
        <taxon>Pseudomonadati</taxon>
        <taxon>Pseudomonadota</taxon>
        <taxon>Betaproteobacteria</taxon>
        <taxon>Burkholderiales</taxon>
        <taxon>Oxalobacteraceae</taxon>
        <taxon>Noviherbaspirillum</taxon>
    </lineage>
</organism>
<dbReference type="InterPro" id="IPR001647">
    <property type="entry name" value="HTH_TetR"/>
</dbReference>
<dbReference type="Pfam" id="PF00440">
    <property type="entry name" value="TetR_N"/>
    <property type="match status" value="1"/>
</dbReference>
<name>A0ABU6JKA3_9BURK</name>
<feature type="DNA-binding region" description="H-T-H motif" evidence="2">
    <location>
        <begin position="27"/>
        <end position="46"/>
    </location>
</feature>
<proteinExistence type="predicted"/>
<evidence type="ECO:0000259" key="3">
    <source>
        <dbReference type="PROSITE" id="PS50977"/>
    </source>
</evidence>
<comment type="caution">
    <text evidence="4">The sequence shown here is derived from an EMBL/GenBank/DDBJ whole genome shotgun (WGS) entry which is preliminary data.</text>
</comment>
<sequence>MDKKLNRHRWLTAGLQALAEGGPETLRIMPIAEQLQVTKGSFYWHFKSLEDYRTAVLEEWERHYTGDAIASLDHDRIDSREKLRTWIVGATYADLRLERAVRSWALNNPVATTVRQRVDAERIDFLIKLLCGVGWPLETARTLGQWAYCAWLGYAILDEVEFTDHQLGLILSRLIPD</sequence>
<evidence type="ECO:0000256" key="2">
    <source>
        <dbReference type="PROSITE-ProRule" id="PRU00335"/>
    </source>
</evidence>
<reference evidence="4 5" key="1">
    <citation type="submission" date="2023-10" db="EMBL/GenBank/DDBJ databases">
        <title>Noviherbaspirillum sp. CPCC 100848 genome assembly.</title>
        <authorList>
            <person name="Li X.Y."/>
            <person name="Fang X.M."/>
        </authorList>
    </citation>
    <scope>NUCLEOTIDE SEQUENCE [LARGE SCALE GENOMIC DNA]</scope>
    <source>
        <strain evidence="4 5">CPCC 100848</strain>
    </source>
</reference>
<dbReference type="RefSeq" id="WP_326510153.1">
    <property type="nucleotide sequence ID" value="NZ_JAWIIV010000059.1"/>
</dbReference>
<dbReference type="Proteomes" id="UP001352263">
    <property type="component" value="Unassembled WGS sequence"/>
</dbReference>
<evidence type="ECO:0000313" key="5">
    <source>
        <dbReference type="Proteomes" id="UP001352263"/>
    </source>
</evidence>
<dbReference type="SUPFAM" id="SSF46689">
    <property type="entry name" value="Homeodomain-like"/>
    <property type="match status" value="1"/>
</dbReference>
<accession>A0ABU6JKA3</accession>
<protein>
    <submittedName>
        <fullName evidence="4">TetR/AcrR family transcriptional regulator</fullName>
    </submittedName>
</protein>
<dbReference type="Gene3D" id="1.10.357.10">
    <property type="entry name" value="Tetracycline Repressor, domain 2"/>
    <property type="match status" value="1"/>
</dbReference>
<dbReference type="EMBL" id="JAWIIV010000059">
    <property type="protein sequence ID" value="MEC4723539.1"/>
    <property type="molecule type" value="Genomic_DNA"/>
</dbReference>
<gene>
    <name evidence="4" type="ORF">RY831_30830</name>
</gene>
<dbReference type="InterPro" id="IPR009057">
    <property type="entry name" value="Homeodomain-like_sf"/>
</dbReference>
<keyword evidence="5" id="KW-1185">Reference proteome</keyword>